<dbReference type="NCBIfam" id="NF008165">
    <property type="entry name" value="PRK10917.1-3"/>
    <property type="match status" value="1"/>
</dbReference>
<sequence length="776" mass="89074">MHLPLLIEDLLDECEILALNKDYNALIEYVEENYKRLDDPLLNNPEVHQKLQALYSYIVQMKKIPETRIIKRLENIPGMINRFRKQHLVWKVSKNELSKPLNTPIKYIKGVGPKRAVKLQKLNIEILENLINFFPRDFEDRRKVIPIPLLRENEKVTTVGKVISIEKVKKSGFSIISAVISDGLYQILLKWFNQDYMENLLKVLKNKEVYATGLVKKGYYGALEIHNPDIEVNDNTKREILPLYPLTEGLNQKTLRNIIRENLPSIYYYDEILPEEIKEKRKLISIYEAYTGMHFPKSMYHFKQSRFRLAYEEILTLQIAFLLTKLKTKEIGGIPKRFDGKLSKKFLQSLPFKLTSAQQRVYNEIKNDLKSDKPMNRLLQGDVGSGKTIVAELAILDNFEAGYQAAIMAPTSILAIQHYKKMFEDLSALGLRIALLIGATSRQEKERIKSGLKDGTINVVIGTHALIQEDVHFKNLGLVIIDEQHRFGVKQREELMSKGHLVDTLVMTATPIPRTLSLALYGDLDVSIIDEMPPGRKTIKTFLVHQSKLDEVYNFVKSEIENGGQAYIVYPLIDESDKLSVKAATTMYEHLSKNIFNGIPIGLIHGKLSDSEKDEIMYQFAKGKLKILVSTTVIEVGIDVPNATIMVIENAERFGLAQLHQLRGRVGRGEKQSYCYLTVGDIPRETWDRLSFFASTNDGFKISEYDLKLRGPGEFLGIRQHGLPEFRVADIIRDTDIMLIAREDAEKIVETPEKYKHIIEKVRQLHKDRLKLLEVG</sequence>
<keyword evidence="10 15" id="KW-0234">DNA repair</keyword>
<dbReference type="Pfam" id="PF19833">
    <property type="entry name" value="RecG_dom3_C"/>
    <property type="match status" value="1"/>
</dbReference>
<comment type="function">
    <text evidence="15">Plays a critical role in recombination and DNA repair. Helps process Holliday junction intermediates to mature products by catalyzing branch migration. Has replication fork regression activity, unwinds stalled or blocked replication forks to make a HJ that can be resolved. Has a DNA unwinding activity characteristic of a DNA helicase with 3'-5' polarity.</text>
</comment>
<keyword evidence="9 15" id="KW-0233">DNA recombination</keyword>
<dbReference type="Gene3D" id="3.40.50.300">
    <property type="entry name" value="P-loop containing nucleotide triphosphate hydrolases"/>
    <property type="match status" value="2"/>
</dbReference>
<keyword evidence="7 15" id="KW-0067">ATP-binding</keyword>
<evidence type="ECO:0000256" key="13">
    <source>
        <dbReference type="ARBA" id="ARBA00034808"/>
    </source>
</evidence>
<comment type="catalytic activity">
    <reaction evidence="12 15">
        <text>Couples ATP hydrolysis with the unwinding of duplex DNA by translocating in the 3'-5' direction.</text>
        <dbReference type="EC" id="5.6.2.4"/>
    </reaction>
</comment>
<dbReference type="SMART" id="SM00487">
    <property type="entry name" value="DEXDc"/>
    <property type="match status" value="1"/>
</dbReference>
<evidence type="ECO:0000256" key="7">
    <source>
        <dbReference type="ARBA" id="ARBA00022840"/>
    </source>
</evidence>
<evidence type="ECO:0000256" key="8">
    <source>
        <dbReference type="ARBA" id="ARBA00023125"/>
    </source>
</evidence>
<gene>
    <name evidence="18" type="primary">recG</name>
    <name evidence="18" type="ORF">JYK00_07085</name>
</gene>
<evidence type="ECO:0000256" key="4">
    <source>
        <dbReference type="ARBA" id="ARBA00022763"/>
    </source>
</evidence>
<dbReference type="GO" id="GO:0004386">
    <property type="term" value="F:helicase activity"/>
    <property type="evidence" value="ECO:0007669"/>
    <property type="project" value="UniProtKB-KW"/>
</dbReference>
<dbReference type="SUPFAM" id="SSF52540">
    <property type="entry name" value="P-loop containing nucleoside triphosphate hydrolases"/>
    <property type="match status" value="2"/>
</dbReference>
<dbReference type="CDD" id="cd04488">
    <property type="entry name" value="RecG_wedge_OBF"/>
    <property type="match status" value="1"/>
</dbReference>
<protein>
    <recommendedName>
        <fullName evidence="2 15">ATP-dependent DNA helicase RecG</fullName>
        <ecNumber evidence="13 15">5.6.2.4</ecNumber>
    </recommendedName>
</protein>
<dbReference type="InterPro" id="IPR027417">
    <property type="entry name" value="P-loop_NTPase"/>
</dbReference>
<dbReference type="SUPFAM" id="SSF50249">
    <property type="entry name" value="Nucleic acid-binding proteins"/>
    <property type="match status" value="1"/>
</dbReference>
<dbReference type="InterPro" id="IPR036845">
    <property type="entry name" value="RecG_N_sf"/>
</dbReference>
<proteinExistence type="inferred from homology"/>
<dbReference type="Pfam" id="PF00271">
    <property type="entry name" value="Helicase_C"/>
    <property type="match status" value="1"/>
</dbReference>
<name>A0ABX7SBK4_9BACT</name>
<feature type="domain" description="Helicase C-terminal" evidence="17">
    <location>
        <begin position="548"/>
        <end position="713"/>
    </location>
</feature>
<feature type="domain" description="Helicase ATP-binding" evidence="16">
    <location>
        <begin position="368"/>
        <end position="529"/>
    </location>
</feature>
<keyword evidence="8" id="KW-0238">DNA-binding</keyword>
<evidence type="ECO:0000313" key="19">
    <source>
        <dbReference type="Proteomes" id="UP000671862"/>
    </source>
</evidence>
<dbReference type="InterPro" id="IPR011545">
    <property type="entry name" value="DEAD/DEAH_box_helicase_dom"/>
</dbReference>
<keyword evidence="19" id="KW-1185">Reference proteome</keyword>
<dbReference type="Pfam" id="PF00270">
    <property type="entry name" value="DEAD"/>
    <property type="match status" value="1"/>
</dbReference>
<comment type="similarity">
    <text evidence="1 15">Belongs to the helicase family. RecG subfamily.</text>
</comment>
<evidence type="ECO:0000259" key="16">
    <source>
        <dbReference type="PROSITE" id="PS51192"/>
    </source>
</evidence>
<reference evidence="18 19" key="1">
    <citation type="submission" date="2021-03" db="EMBL/GenBank/DDBJ databases">
        <title>Thermosipho ferrireducens sp.nov., an anaerobic thermophilic iron-reducing bacterium isolated from a deep-sea hydrothermal sulfide deposits.</title>
        <authorList>
            <person name="Zeng X."/>
            <person name="Chen Y."/>
            <person name="Shao Z."/>
        </authorList>
    </citation>
    <scope>NUCLEOTIDE SEQUENCE [LARGE SCALE GENOMIC DNA]</scope>
    <source>
        <strain evidence="18 19">JL129W03</strain>
    </source>
</reference>
<dbReference type="RefSeq" id="WP_207567660.1">
    <property type="nucleotide sequence ID" value="NZ_CP071446.1"/>
</dbReference>
<evidence type="ECO:0000256" key="10">
    <source>
        <dbReference type="ARBA" id="ARBA00023204"/>
    </source>
</evidence>
<dbReference type="PROSITE" id="PS51194">
    <property type="entry name" value="HELICASE_CTER"/>
    <property type="match status" value="1"/>
</dbReference>
<evidence type="ECO:0000256" key="2">
    <source>
        <dbReference type="ARBA" id="ARBA00017846"/>
    </source>
</evidence>
<evidence type="ECO:0000313" key="18">
    <source>
        <dbReference type="EMBL" id="QTA38943.1"/>
    </source>
</evidence>
<dbReference type="PANTHER" id="PTHR47964">
    <property type="entry name" value="ATP-DEPENDENT DNA HELICASE HOMOLOG RECG, CHLOROPLASTIC"/>
    <property type="match status" value="1"/>
</dbReference>
<dbReference type="Gene3D" id="1.20.120.630">
    <property type="entry name" value="RecG, N-terminal domain"/>
    <property type="match status" value="1"/>
</dbReference>
<dbReference type="SMART" id="SM00490">
    <property type="entry name" value="HELICc"/>
    <property type="match status" value="1"/>
</dbReference>
<dbReference type="PANTHER" id="PTHR47964:SF1">
    <property type="entry name" value="ATP-DEPENDENT DNA HELICASE HOMOLOG RECG, CHLOROPLASTIC"/>
    <property type="match status" value="1"/>
</dbReference>
<evidence type="ECO:0000256" key="12">
    <source>
        <dbReference type="ARBA" id="ARBA00034617"/>
    </source>
</evidence>
<dbReference type="SUPFAM" id="SSF69008">
    <property type="entry name" value="RecG, N-terminal domain"/>
    <property type="match status" value="1"/>
</dbReference>
<organism evidence="18 19">
    <name type="scientific">Thermosipho ferrireducens</name>
    <dbReference type="NCBI Taxonomy" id="2571116"/>
    <lineage>
        <taxon>Bacteria</taxon>
        <taxon>Thermotogati</taxon>
        <taxon>Thermotogota</taxon>
        <taxon>Thermotogae</taxon>
        <taxon>Thermotogales</taxon>
        <taxon>Fervidobacteriaceae</taxon>
        <taxon>Thermosipho</taxon>
    </lineage>
</organism>
<dbReference type="InterPro" id="IPR047112">
    <property type="entry name" value="RecG/Mfd"/>
</dbReference>
<keyword evidence="5 15" id="KW-0378">Hydrolase</keyword>
<keyword evidence="4 15" id="KW-0227">DNA damage</keyword>
<dbReference type="EC" id="5.6.2.4" evidence="13 15"/>
<accession>A0ABX7SBK4</accession>
<keyword evidence="6 15" id="KW-0347">Helicase</keyword>
<dbReference type="NCBIfam" id="TIGR00643">
    <property type="entry name" value="recG"/>
    <property type="match status" value="1"/>
</dbReference>
<evidence type="ECO:0000256" key="1">
    <source>
        <dbReference type="ARBA" id="ARBA00007504"/>
    </source>
</evidence>
<comment type="catalytic activity">
    <reaction evidence="14 15">
        <text>ATP + H2O = ADP + phosphate + H(+)</text>
        <dbReference type="Rhea" id="RHEA:13065"/>
        <dbReference type="ChEBI" id="CHEBI:15377"/>
        <dbReference type="ChEBI" id="CHEBI:15378"/>
        <dbReference type="ChEBI" id="CHEBI:30616"/>
        <dbReference type="ChEBI" id="CHEBI:43474"/>
        <dbReference type="ChEBI" id="CHEBI:456216"/>
        <dbReference type="EC" id="5.6.2.4"/>
    </reaction>
</comment>
<evidence type="ECO:0000256" key="11">
    <source>
        <dbReference type="ARBA" id="ARBA00023235"/>
    </source>
</evidence>
<dbReference type="InterPro" id="IPR004609">
    <property type="entry name" value="ATP-dep_DNA_helicase_RecG"/>
</dbReference>
<dbReference type="NCBIfam" id="NF008168">
    <property type="entry name" value="PRK10917.2-2"/>
    <property type="match status" value="1"/>
</dbReference>
<dbReference type="InterPro" id="IPR045562">
    <property type="entry name" value="RecG_dom3_C"/>
</dbReference>
<dbReference type="CDD" id="cd17992">
    <property type="entry name" value="DEXHc_RecG"/>
    <property type="match status" value="1"/>
</dbReference>
<dbReference type="Gene3D" id="2.40.50.140">
    <property type="entry name" value="Nucleic acid-binding proteins"/>
    <property type="match status" value="1"/>
</dbReference>
<dbReference type="Pfam" id="PF17190">
    <property type="entry name" value="RecG_N"/>
    <property type="match status" value="1"/>
</dbReference>
<evidence type="ECO:0000256" key="15">
    <source>
        <dbReference type="RuleBase" id="RU363016"/>
    </source>
</evidence>
<evidence type="ECO:0000256" key="6">
    <source>
        <dbReference type="ARBA" id="ARBA00022806"/>
    </source>
</evidence>
<evidence type="ECO:0000259" key="17">
    <source>
        <dbReference type="PROSITE" id="PS51194"/>
    </source>
</evidence>
<dbReference type="InterPro" id="IPR028993">
    <property type="entry name" value="RecG_N"/>
</dbReference>
<dbReference type="InterPro" id="IPR033454">
    <property type="entry name" value="RecG_wedge"/>
</dbReference>
<dbReference type="Proteomes" id="UP000671862">
    <property type="component" value="Chromosome"/>
</dbReference>
<dbReference type="InterPro" id="IPR001650">
    <property type="entry name" value="Helicase_C-like"/>
</dbReference>
<keyword evidence="3 15" id="KW-0547">Nucleotide-binding</keyword>
<dbReference type="EMBL" id="CP071446">
    <property type="protein sequence ID" value="QTA38943.1"/>
    <property type="molecule type" value="Genomic_DNA"/>
</dbReference>
<dbReference type="InterPro" id="IPR014001">
    <property type="entry name" value="Helicase_ATP-bd"/>
</dbReference>
<keyword evidence="11" id="KW-0413">Isomerase</keyword>
<evidence type="ECO:0000256" key="9">
    <source>
        <dbReference type="ARBA" id="ARBA00023172"/>
    </source>
</evidence>
<dbReference type="InterPro" id="IPR012340">
    <property type="entry name" value="NA-bd_OB-fold"/>
</dbReference>
<evidence type="ECO:0000256" key="3">
    <source>
        <dbReference type="ARBA" id="ARBA00022741"/>
    </source>
</evidence>
<dbReference type="Pfam" id="PF17191">
    <property type="entry name" value="RecG_wedge"/>
    <property type="match status" value="1"/>
</dbReference>
<dbReference type="PROSITE" id="PS51192">
    <property type="entry name" value="HELICASE_ATP_BIND_1"/>
    <property type="match status" value="1"/>
</dbReference>
<evidence type="ECO:0000256" key="5">
    <source>
        <dbReference type="ARBA" id="ARBA00022801"/>
    </source>
</evidence>
<evidence type="ECO:0000256" key="14">
    <source>
        <dbReference type="ARBA" id="ARBA00048988"/>
    </source>
</evidence>